<organism evidence="1 2">
    <name type="scientific">Clostridium oceanicum</name>
    <dbReference type="NCBI Taxonomy" id="1543"/>
    <lineage>
        <taxon>Bacteria</taxon>
        <taxon>Bacillati</taxon>
        <taxon>Bacillota</taxon>
        <taxon>Clostridia</taxon>
        <taxon>Eubacteriales</taxon>
        <taxon>Clostridiaceae</taxon>
        <taxon>Clostridium</taxon>
    </lineage>
</organism>
<dbReference type="EMBL" id="BAAACG010000006">
    <property type="protein sequence ID" value="GAA0735766.1"/>
    <property type="molecule type" value="Genomic_DNA"/>
</dbReference>
<keyword evidence="2" id="KW-1185">Reference proteome</keyword>
<dbReference type="RefSeq" id="WP_343759444.1">
    <property type="nucleotide sequence ID" value="NZ_BAAACG010000006.1"/>
</dbReference>
<name>A0ABP3UM25_9CLOT</name>
<accession>A0ABP3UM25</accession>
<proteinExistence type="predicted"/>
<sequence>MKTTGNYGLKKPDGNDVVNIDDLNYNSDVIDRKLKEVENKASNIKVPVTSVNGKTGNVVLTADNIKVEGSKSLKSQFDDMTTSIGNKSSLKTSNKTNLVNAINELFTSGNNVKSNTVDALLRLDDSLQLSRNSNWSEIIKQIANVETGYGVGDIIEPNNIEIVGDNVFKHAWNREDVDLNADIIIDSDSNIYFSDGSTLFEMSKEGKDIWKSEYGYKSYWRITKLAIDKNDNIYYGNDDGTVSKISSTDLGGRAWYKYINFGHYCDWYIDDILISKSYLYVTGYYHEDGVKDQLILKMDIDDGNIIWGLQPNCSWLEIAIDNEGFLWYYNNDFLRKISNDGETILEIPLAIEDSEEIAFDKQNNIIMSYSSNIVKMSCDGKQIWRIINYDVADGSLYVDNNNDILTFSLNKTSKISSKGNIDWSYRSWGKNATVDEKSKDIYFGHMYGITKVILPKIKYKIVK</sequence>
<evidence type="ECO:0000313" key="1">
    <source>
        <dbReference type="EMBL" id="GAA0735766.1"/>
    </source>
</evidence>
<dbReference type="SUPFAM" id="SSF101898">
    <property type="entry name" value="NHL repeat"/>
    <property type="match status" value="1"/>
</dbReference>
<comment type="caution">
    <text evidence="1">The sequence shown here is derived from an EMBL/GenBank/DDBJ whole genome shotgun (WGS) entry which is preliminary data.</text>
</comment>
<protein>
    <submittedName>
        <fullName evidence="1">Uncharacterized protein</fullName>
    </submittedName>
</protein>
<reference evidence="2" key="1">
    <citation type="journal article" date="2019" name="Int. J. Syst. Evol. Microbiol.">
        <title>The Global Catalogue of Microorganisms (GCM) 10K type strain sequencing project: providing services to taxonomists for standard genome sequencing and annotation.</title>
        <authorList>
            <consortium name="The Broad Institute Genomics Platform"/>
            <consortium name="The Broad Institute Genome Sequencing Center for Infectious Disease"/>
            <person name="Wu L."/>
            <person name="Ma J."/>
        </authorList>
    </citation>
    <scope>NUCLEOTIDE SEQUENCE [LARGE SCALE GENOMIC DNA]</scope>
    <source>
        <strain evidence="2">JCM 1407</strain>
    </source>
</reference>
<evidence type="ECO:0000313" key="2">
    <source>
        <dbReference type="Proteomes" id="UP001501510"/>
    </source>
</evidence>
<dbReference type="Proteomes" id="UP001501510">
    <property type="component" value="Unassembled WGS sequence"/>
</dbReference>
<gene>
    <name evidence="1" type="ORF">GCM10008906_09880</name>
</gene>